<dbReference type="Proteomes" id="UP001497522">
    <property type="component" value="Unassembled WGS sequence"/>
</dbReference>
<dbReference type="EMBL" id="CAXHBF010000166">
    <property type="protein sequence ID" value="CAK9855358.1"/>
    <property type="molecule type" value="Genomic_DNA"/>
</dbReference>
<comment type="caution">
    <text evidence="2">The sequence shown here is derived from an EMBL/GenBank/DDBJ whole genome shotgun (WGS) entry which is preliminary data.</text>
</comment>
<organism evidence="2 3">
    <name type="scientific">Sphagnum jensenii</name>
    <dbReference type="NCBI Taxonomy" id="128206"/>
    <lineage>
        <taxon>Eukaryota</taxon>
        <taxon>Viridiplantae</taxon>
        <taxon>Streptophyta</taxon>
        <taxon>Embryophyta</taxon>
        <taxon>Bryophyta</taxon>
        <taxon>Sphagnophytina</taxon>
        <taxon>Sphagnopsida</taxon>
        <taxon>Sphagnales</taxon>
        <taxon>Sphagnaceae</taxon>
        <taxon>Sphagnum</taxon>
    </lineage>
</organism>
<feature type="region of interest" description="Disordered" evidence="1">
    <location>
        <begin position="1"/>
        <end position="25"/>
    </location>
</feature>
<protein>
    <submittedName>
        <fullName evidence="2">Uncharacterized protein</fullName>
    </submittedName>
</protein>
<reference evidence="2" key="1">
    <citation type="submission" date="2024-03" db="EMBL/GenBank/DDBJ databases">
        <authorList>
            <consortium name="ELIXIR-Norway"/>
            <consortium name="Elixir Norway"/>
        </authorList>
    </citation>
    <scope>NUCLEOTIDE SEQUENCE</scope>
</reference>
<keyword evidence="3" id="KW-1185">Reference proteome</keyword>
<evidence type="ECO:0000313" key="3">
    <source>
        <dbReference type="Proteomes" id="UP001497522"/>
    </source>
</evidence>
<gene>
    <name evidence="2" type="ORF">CSSPJE1EN2_LOCUS25290</name>
</gene>
<evidence type="ECO:0000313" key="2">
    <source>
        <dbReference type="EMBL" id="CAK9855358.1"/>
    </source>
</evidence>
<proteinExistence type="predicted"/>
<accession>A0ABP0ZXM7</accession>
<name>A0ABP0ZXM7_9BRYO</name>
<evidence type="ECO:0000256" key="1">
    <source>
        <dbReference type="SAM" id="MobiDB-lite"/>
    </source>
</evidence>
<feature type="compositionally biased region" description="Polar residues" evidence="1">
    <location>
        <begin position="1"/>
        <end position="19"/>
    </location>
</feature>
<sequence>MTAENSRPNTHGYTRQPTFQRDDMNRQEESKLYGVFIDQSRKHLNNEILAMKVWFKIIYFFRIFVLPRLNQDPRTTQKTISAIQKQLSYPLSSVLPGHNATIYSSSVSLRLLNFTHERLERRRRRRSDL</sequence>